<evidence type="ECO:0000256" key="1">
    <source>
        <dbReference type="SAM" id="MobiDB-lite"/>
    </source>
</evidence>
<sequence>MKSLNKWTWRASRHWMMFWTDFYKESFPPDPDSNDDDEYSEDGEVDQPGTDWMGLWALCISNGISDTEWPNMTIPKIRALMNEKQRSREFEITLHGGSVENKKPKKAKYLSDLGFFQPR</sequence>
<feature type="compositionally biased region" description="Acidic residues" evidence="1">
    <location>
        <begin position="32"/>
        <end position="45"/>
    </location>
</feature>
<dbReference type="AlphaFoldDB" id="A0A100VMA0"/>
<dbReference type="EMBL" id="BCNV01000001">
    <property type="protein sequence ID" value="GAS82389.1"/>
    <property type="molecule type" value="Genomic_DNA"/>
</dbReference>
<dbReference type="Proteomes" id="UP000069697">
    <property type="component" value="Unassembled WGS sequence"/>
</dbReference>
<name>A0A100VMA0_PAEAM</name>
<reference evidence="2 3" key="1">
    <citation type="journal article" date="2016" name="Genome Announc.">
        <title>Draft Genome Sequence of Paenibacillus amylolyticus Heshi-A3, Isolated from Fermented Rice Bran in a Japanese Fermented Seafood Dish.</title>
        <authorList>
            <person name="Akuzawa S."/>
            <person name="Nagaoka J."/>
            <person name="Kanekatsu M."/>
            <person name="Kubota E."/>
            <person name="Ohtake R."/>
            <person name="Suzuki T."/>
            <person name="Kanesaki Y."/>
        </authorList>
    </citation>
    <scope>NUCLEOTIDE SEQUENCE [LARGE SCALE GENOMIC DNA]</scope>
    <source>
        <strain evidence="2 3">Heshi-A3</strain>
    </source>
</reference>
<organism evidence="2 3">
    <name type="scientific">Paenibacillus amylolyticus</name>
    <dbReference type="NCBI Taxonomy" id="1451"/>
    <lineage>
        <taxon>Bacteria</taxon>
        <taxon>Bacillati</taxon>
        <taxon>Bacillota</taxon>
        <taxon>Bacilli</taxon>
        <taxon>Bacillales</taxon>
        <taxon>Paenibacillaceae</taxon>
        <taxon>Paenibacillus</taxon>
    </lineage>
</organism>
<evidence type="ECO:0000313" key="2">
    <source>
        <dbReference type="EMBL" id="GAS82389.1"/>
    </source>
</evidence>
<feature type="region of interest" description="Disordered" evidence="1">
    <location>
        <begin position="29"/>
        <end position="50"/>
    </location>
</feature>
<accession>A0A100VMA0</accession>
<proteinExistence type="predicted"/>
<comment type="caution">
    <text evidence="2">The sequence shown here is derived from an EMBL/GenBank/DDBJ whole genome shotgun (WGS) entry which is preliminary data.</text>
</comment>
<evidence type="ECO:0000313" key="3">
    <source>
        <dbReference type="Proteomes" id="UP000069697"/>
    </source>
</evidence>
<protein>
    <submittedName>
        <fullName evidence="2">Uncharacterized protein</fullName>
    </submittedName>
</protein>
<gene>
    <name evidence="2" type="ORF">PAHA3_2463</name>
</gene>
<reference evidence="3" key="2">
    <citation type="submission" date="2016-01" db="EMBL/GenBank/DDBJ databases">
        <title>Draft Genome Sequence of Paenibacillus amylolyticus Heshi-A3 that Was Isolated from Fermented Rice Bran with Aging Salted Mackerel, Which Was Named Heshiko as Traditional Fermented Seafood in Japan.</title>
        <authorList>
            <person name="Akuzawa S."/>
            <person name="Nakagawa J."/>
            <person name="Kanekatsu T."/>
            <person name="Kubota E."/>
            <person name="Ohtake R."/>
            <person name="Suzuki T."/>
            <person name="Kanesaki Y."/>
        </authorList>
    </citation>
    <scope>NUCLEOTIDE SEQUENCE [LARGE SCALE GENOMIC DNA]</scope>
    <source>
        <strain evidence="3">Heshi-A3</strain>
    </source>
</reference>